<dbReference type="InterPro" id="IPR043519">
    <property type="entry name" value="NT_sf"/>
</dbReference>
<gene>
    <name evidence="3" type="ORF">GAYE_PCTG36G0975</name>
</gene>
<dbReference type="Pfam" id="PF02410">
    <property type="entry name" value="RsfS"/>
    <property type="match status" value="1"/>
</dbReference>
<dbReference type="PANTHER" id="PTHR21043:SF0">
    <property type="entry name" value="MITOCHONDRIAL ASSEMBLY OF RIBOSOMAL LARGE SUBUNIT PROTEIN 1"/>
    <property type="match status" value="1"/>
</dbReference>
<dbReference type="NCBIfam" id="TIGR00090">
    <property type="entry name" value="rsfS_iojap_ybeB"/>
    <property type="match status" value="1"/>
</dbReference>
<dbReference type="AlphaFoldDB" id="A0AAV9I6J0"/>
<comment type="similarity">
    <text evidence="1">Belongs to the Iojap/RsfS family.</text>
</comment>
<evidence type="ECO:0000313" key="4">
    <source>
        <dbReference type="Proteomes" id="UP001300502"/>
    </source>
</evidence>
<accession>A0AAV9I6J0</accession>
<sequence length="199" mass="22984">MWTSRTGGWWLATKLPQLKYFCNRSNNKDRLARFLDELEQATSRTENKSDHLCPTELSSSRNETTSKEQAVTTTTATKTLQLDPQDNVHQLVEFLHSMNAVDPCLIDVRGKTSFADYLVVASGRNSSHISFMTRQLSKQVQVVSSVGSRRRPLVYGRERSDWIAVDMDRIVVHCMLEETRQRYQIEQLWLQDDNSLEQT</sequence>
<dbReference type="SUPFAM" id="SSF81301">
    <property type="entry name" value="Nucleotidyltransferase"/>
    <property type="match status" value="1"/>
</dbReference>
<feature type="region of interest" description="Disordered" evidence="2">
    <location>
        <begin position="45"/>
        <end position="72"/>
    </location>
</feature>
<protein>
    <recommendedName>
        <fullName evidence="5">Ribosomal silencing factor RsfS</fullName>
    </recommendedName>
</protein>
<keyword evidence="4" id="KW-1185">Reference proteome</keyword>
<dbReference type="Gene3D" id="3.30.460.10">
    <property type="entry name" value="Beta Polymerase, domain 2"/>
    <property type="match status" value="1"/>
</dbReference>
<evidence type="ECO:0000256" key="2">
    <source>
        <dbReference type="SAM" id="MobiDB-lite"/>
    </source>
</evidence>
<dbReference type="HAMAP" id="MF_01477">
    <property type="entry name" value="Iojap_RsfS"/>
    <property type="match status" value="1"/>
</dbReference>
<dbReference type="InterPro" id="IPR004394">
    <property type="entry name" value="Iojap/RsfS/C7orf30"/>
</dbReference>
<dbReference type="GO" id="GO:0090071">
    <property type="term" value="P:negative regulation of ribosome biogenesis"/>
    <property type="evidence" value="ECO:0007669"/>
    <property type="project" value="TreeGrafter"/>
</dbReference>
<organism evidence="3 4">
    <name type="scientific">Galdieria yellowstonensis</name>
    <dbReference type="NCBI Taxonomy" id="3028027"/>
    <lineage>
        <taxon>Eukaryota</taxon>
        <taxon>Rhodophyta</taxon>
        <taxon>Bangiophyceae</taxon>
        <taxon>Galdieriales</taxon>
        <taxon>Galdieriaceae</taxon>
        <taxon>Galdieria</taxon>
    </lineage>
</organism>
<dbReference type="PANTHER" id="PTHR21043">
    <property type="entry name" value="IOJAP SUPERFAMILY ORTHOLOG"/>
    <property type="match status" value="1"/>
</dbReference>
<name>A0AAV9I6J0_9RHOD</name>
<evidence type="ECO:0008006" key="5">
    <source>
        <dbReference type="Google" id="ProtNLM"/>
    </source>
</evidence>
<evidence type="ECO:0000256" key="1">
    <source>
        <dbReference type="ARBA" id="ARBA00010574"/>
    </source>
</evidence>
<comment type="caution">
    <text evidence="3">The sequence shown here is derived from an EMBL/GenBank/DDBJ whole genome shotgun (WGS) entry which is preliminary data.</text>
</comment>
<dbReference type="EMBL" id="JANCYU010000011">
    <property type="protein sequence ID" value="KAK4523084.1"/>
    <property type="molecule type" value="Genomic_DNA"/>
</dbReference>
<proteinExistence type="inferred from homology"/>
<dbReference type="Proteomes" id="UP001300502">
    <property type="component" value="Unassembled WGS sequence"/>
</dbReference>
<dbReference type="GO" id="GO:0043023">
    <property type="term" value="F:ribosomal large subunit binding"/>
    <property type="evidence" value="ECO:0007669"/>
    <property type="project" value="TreeGrafter"/>
</dbReference>
<dbReference type="GO" id="GO:0017148">
    <property type="term" value="P:negative regulation of translation"/>
    <property type="evidence" value="ECO:0007669"/>
    <property type="project" value="TreeGrafter"/>
</dbReference>
<evidence type="ECO:0000313" key="3">
    <source>
        <dbReference type="EMBL" id="KAK4523084.1"/>
    </source>
</evidence>
<reference evidence="3 4" key="1">
    <citation type="submission" date="2022-07" db="EMBL/GenBank/DDBJ databases">
        <title>Genome-wide signatures of adaptation to extreme environments.</title>
        <authorList>
            <person name="Cho C.H."/>
            <person name="Yoon H.S."/>
        </authorList>
    </citation>
    <scope>NUCLEOTIDE SEQUENCE [LARGE SCALE GENOMIC DNA]</scope>
    <source>
        <strain evidence="3 4">108.79 E11</strain>
    </source>
</reference>